<protein>
    <submittedName>
        <fullName evidence="1">Uncharacterized protein</fullName>
    </submittedName>
</protein>
<accession>A0A387BQ31</accession>
<evidence type="ECO:0000313" key="1">
    <source>
        <dbReference type="EMBL" id="AYG03137.1"/>
    </source>
</evidence>
<name>A0A387BQ31_9MICO</name>
<dbReference type="EMBL" id="CP032624">
    <property type="protein sequence ID" value="AYG03137.1"/>
    <property type="molecule type" value="Genomic_DNA"/>
</dbReference>
<reference evidence="1 2" key="1">
    <citation type="submission" date="2018-09" db="EMBL/GenBank/DDBJ databases">
        <title>Genome sequencing of strain 2DFW10M-5.</title>
        <authorList>
            <person name="Heo J."/>
            <person name="Kim S.-J."/>
            <person name="Kwon S.-W."/>
        </authorList>
    </citation>
    <scope>NUCLEOTIDE SEQUENCE [LARGE SCALE GENOMIC DNA]</scope>
    <source>
        <strain evidence="1 2">2DFW10M-5</strain>
    </source>
</reference>
<sequence>MTATTTLQARLTAVILGDPDVHIIYPTQSTLRKIGGRVADTLKGQETQPPTVIVTETNVGTTVTVSVGVTGERPATAVCRNLHDQIASELAAASVKLPATISVKIASIS</sequence>
<dbReference type="RefSeq" id="WP_120788669.1">
    <property type="nucleotide sequence ID" value="NZ_CP032624.1"/>
</dbReference>
<evidence type="ECO:0000313" key="2">
    <source>
        <dbReference type="Proteomes" id="UP000275069"/>
    </source>
</evidence>
<keyword evidence="2" id="KW-1185">Reference proteome</keyword>
<organism evidence="1 2">
    <name type="scientific">Gryllotalpicola protaetiae</name>
    <dbReference type="NCBI Taxonomy" id="2419771"/>
    <lineage>
        <taxon>Bacteria</taxon>
        <taxon>Bacillati</taxon>
        <taxon>Actinomycetota</taxon>
        <taxon>Actinomycetes</taxon>
        <taxon>Micrococcales</taxon>
        <taxon>Microbacteriaceae</taxon>
        <taxon>Gryllotalpicola</taxon>
    </lineage>
</organism>
<dbReference type="Proteomes" id="UP000275069">
    <property type="component" value="Chromosome"/>
</dbReference>
<dbReference type="KEGG" id="gry:D7I44_06080"/>
<dbReference type="AlphaFoldDB" id="A0A387BQ31"/>
<proteinExistence type="predicted"/>
<gene>
    <name evidence="1" type="ORF">D7I44_06080</name>
</gene>